<feature type="region of interest" description="Disordered" evidence="1">
    <location>
        <begin position="23"/>
        <end position="53"/>
    </location>
</feature>
<reference evidence="2 3" key="1">
    <citation type="submission" date="2018-06" db="EMBL/GenBank/DDBJ databases">
        <title>Phytoactinopolyspora halophila sp. nov., a novel halophilic actinomycete isolated from a saline soil in China.</title>
        <authorList>
            <person name="Tang S.-K."/>
        </authorList>
    </citation>
    <scope>NUCLEOTIDE SEQUENCE [LARGE SCALE GENOMIC DNA]</scope>
    <source>
        <strain evidence="2 3">YIM 96934</strain>
    </source>
</reference>
<sequence>MRSRTSVIAAVAGALVVLSGCSSDGDEPAGLDATDDASPTEEVEQADDGEEAGAAEDEAMLEELFADFWDAVVAAENGPEVDYELFEGIATDEVIEERLARAREWEELGVHREGEPIIENVTVTVEGDEARIEACRDESEWLVIADGEPVDIETTGLTPNVFTAERDGDGWLINGRLDSSEATITCE</sequence>
<comment type="caution">
    <text evidence="2">The sequence shown here is derived from an EMBL/GenBank/DDBJ whole genome shotgun (WGS) entry which is preliminary data.</text>
</comment>
<evidence type="ECO:0000313" key="2">
    <source>
        <dbReference type="EMBL" id="RAW18653.1"/>
    </source>
</evidence>
<organism evidence="2 3">
    <name type="scientific">Phytoactinopolyspora halophila</name>
    <dbReference type="NCBI Taxonomy" id="1981511"/>
    <lineage>
        <taxon>Bacteria</taxon>
        <taxon>Bacillati</taxon>
        <taxon>Actinomycetota</taxon>
        <taxon>Actinomycetes</taxon>
        <taxon>Jiangellales</taxon>
        <taxon>Jiangellaceae</taxon>
        <taxon>Phytoactinopolyspora</taxon>
    </lineage>
</organism>
<dbReference type="Proteomes" id="UP000250462">
    <property type="component" value="Unassembled WGS sequence"/>
</dbReference>
<evidence type="ECO:0000256" key="1">
    <source>
        <dbReference type="SAM" id="MobiDB-lite"/>
    </source>
</evidence>
<gene>
    <name evidence="2" type="ORF">DPM12_00810</name>
</gene>
<dbReference type="PROSITE" id="PS51257">
    <property type="entry name" value="PROKAR_LIPOPROTEIN"/>
    <property type="match status" value="1"/>
</dbReference>
<dbReference type="OrthoDB" id="5187349at2"/>
<name>A0A329R2R5_9ACTN</name>
<feature type="compositionally biased region" description="Acidic residues" evidence="1">
    <location>
        <begin position="24"/>
        <end position="53"/>
    </location>
</feature>
<evidence type="ECO:0000313" key="3">
    <source>
        <dbReference type="Proteomes" id="UP000250462"/>
    </source>
</evidence>
<keyword evidence="3" id="KW-1185">Reference proteome</keyword>
<protein>
    <recommendedName>
        <fullName evidence="4">Nuclear transport factor 2 family protein</fullName>
    </recommendedName>
</protein>
<accession>A0A329R2R5</accession>
<proteinExistence type="predicted"/>
<evidence type="ECO:0008006" key="4">
    <source>
        <dbReference type="Google" id="ProtNLM"/>
    </source>
</evidence>
<dbReference type="EMBL" id="QMIG01000001">
    <property type="protein sequence ID" value="RAW18653.1"/>
    <property type="molecule type" value="Genomic_DNA"/>
</dbReference>
<dbReference type="RefSeq" id="WP_112256279.1">
    <property type="nucleotide sequence ID" value="NZ_QMIG01000001.1"/>
</dbReference>
<dbReference type="AlphaFoldDB" id="A0A329R2R5"/>